<proteinExistence type="inferred from homology"/>
<evidence type="ECO:0000256" key="5">
    <source>
        <dbReference type="RuleBase" id="RU361155"/>
    </source>
</evidence>
<keyword evidence="7" id="KW-1185">Reference proteome</keyword>
<dbReference type="PANTHER" id="PTHR11783">
    <property type="entry name" value="SULFOTRANSFERASE SULT"/>
    <property type="match status" value="1"/>
</dbReference>
<comment type="subcellular location">
    <subcellularLocation>
        <location evidence="1">Cytoplasm</location>
    </subcellularLocation>
</comment>
<keyword evidence="4 5" id="KW-0808">Transferase</keyword>
<keyword evidence="3" id="KW-0963">Cytoplasm</keyword>
<evidence type="ECO:0000256" key="1">
    <source>
        <dbReference type="ARBA" id="ARBA00004496"/>
    </source>
</evidence>
<dbReference type="EC" id="2.8.2.-" evidence="5"/>
<accession>A0A6P7QY80</accession>
<dbReference type="Proteomes" id="UP000515126">
    <property type="component" value="Chromosome 5"/>
</dbReference>
<reference evidence="8" key="1">
    <citation type="submission" date="2025-08" db="UniProtKB">
        <authorList>
            <consortium name="RefSeq"/>
        </authorList>
    </citation>
    <scope>IDENTIFICATION</scope>
</reference>
<dbReference type="InterPro" id="IPR000863">
    <property type="entry name" value="Sulfotransferase_dom"/>
</dbReference>
<dbReference type="InterPro" id="IPR027417">
    <property type="entry name" value="P-loop_NTPase"/>
</dbReference>
<dbReference type="GeneID" id="110294236"/>
<dbReference type="SUPFAM" id="SSF52540">
    <property type="entry name" value="P-loop containing nucleoside triphosphate hydrolases"/>
    <property type="match status" value="1"/>
</dbReference>
<comment type="similarity">
    <text evidence="2 5">Belongs to the sulfotransferase 1 family.</text>
</comment>
<dbReference type="AlphaFoldDB" id="A0A6P7QY80"/>
<protein>
    <recommendedName>
        <fullName evidence="5">Sulfotransferase</fullName>
        <ecNumber evidence="5">2.8.2.-</ecNumber>
    </recommendedName>
</protein>
<name>A0A6P7QY80_MUSCR</name>
<sequence>MTQLLSPKPAAKMSASEDVWRKDLKMIHGYPMIYAFALNWERIEEFQSTPGDIVITTYPKSGTTWLSEIVDMVLNDGNVEKCKRDVITSKVPMLELSVPGIRISGVELLKKTPSPRIIKTHLPIDLLPKSFWENKCKMIYLARNGKDVAVSYYHFDLMNSIHPLPGTWEEYLEKFLAGNVAYGSWFDHVKSWWEKREEHPLLYLYYEELKQNPKKEIKKIASFLDKTLDEEALDRIVHHTSFEMMKENPLVNYTHLPTAMMDHSKSPFMRKGIVGDWKNYFTMAQTEQFDAVYKKKMSGTTLEFCTDIQSA</sequence>
<dbReference type="CTD" id="27284"/>
<dbReference type="Pfam" id="PF00685">
    <property type="entry name" value="Sulfotransfer_1"/>
    <property type="match status" value="1"/>
</dbReference>
<evidence type="ECO:0000313" key="8">
    <source>
        <dbReference type="RefSeq" id="XP_029333863.1"/>
    </source>
</evidence>
<dbReference type="FunFam" id="3.40.50.300:FF:000433">
    <property type="entry name" value="Estrogen sulfotransferase"/>
    <property type="match status" value="1"/>
</dbReference>
<dbReference type="Gene3D" id="3.40.50.300">
    <property type="entry name" value="P-loop containing nucleotide triphosphate hydrolases"/>
    <property type="match status" value="1"/>
</dbReference>
<feature type="domain" description="Sulfotransferase" evidence="6">
    <location>
        <begin position="51"/>
        <end position="300"/>
    </location>
</feature>
<organism evidence="7 8">
    <name type="scientific">Mus caroli</name>
    <name type="common">Ryukyu mouse</name>
    <name type="synonym">Ricefield mouse</name>
    <dbReference type="NCBI Taxonomy" id="10089"/>
    <lineage>
        <taxon>Eukaryota</taxon>
        <taxon>Metazoa</taxon>
        <taxon>Chordata</taxon>
        <taxon>Craniata</taxon>
        <taxon>Vertebrata</taxon>
        <taxon>Euteleostomi</taxon>
        <taxon>Mammalia</taxon>
        <taxon>Eutheria</taxon>
        <taxon>Euarchontoglires</taxon>
        <taxon>Glires</taxon>
        <taxon>Rodentia</taxon>
        <taxon>Myomorpha</taxon>
        <taxon>Muroidea</taxon>
        <taxon>Muridae</taxon>
        <taxon>Murinae</taxon>
        <taxon>Mus</taxon>
        <taxon>Mus</taxon>
    </lineage>
</organism>
<evidence type="ECO:0000313" key="7">
    <source>
        <dbReference type="Proteomes" id="UP000515126"/>
    </source>
</evidence>
<evidence type="ECO:0000256" key="4">
    <source>
        <dbReference type="ARBA" id="ARBA00022679"/>
    </source>
</evidence>
<dbReference type="GO" id="GO:0008146">
    <property type="term" value="F:sulfotransferase activity"/>
    <property type="evidence" value="ECO:0007669"/>
    <property type="project" value="InterPro"/>
</dbReference>
<evidence type="ECO:0000259" key="6">
    <source>
        <dbReference type="Pfam" id="PF00685"/>
    </source>
</evidence>
<dbReference type="GO" id="GO:0005737">
    <property type="term" value="C:cytoplasm"/>
    <property type="evidence" value="ECO:0007669"/>
    <property type="project" value="UniProtKB-SubCell"/>
</dbReference>
<evidence type="ECO:0000256" key="3">
    <source>
        <dbReference type="ARBA" id="ARBA00022490"/>
    </source>
</evidence>
<dbReference type="RefSeq" id="XP_029333863.1">
    <property type="nucleotide sequence ID" value="XM_029478003.1"/>
</dbReference>
<gene>
    <name evidence="8" type="primary">Sult1b1</name>
</gene>
<evidence type="ECO:0000256" key="2">
    <source>
        <dbReference type="ARBA" id="ARBA00005771"/>
    </source>
</evidence>